<keyword evidence="3" id="KW-1185">Reference proteome</keyword>
<feature type="compositionally biased region" description="Basic residues" evidence="1">
    <location>
        <begin position="34"/>
        <end position="50"/>
    </location>
</feature>
<gene>
    <name evidence="2" type="ORF">ERUC_LOCUS9182</name>
</gene>
<evidence type="ECO:0000313" key="3">
    <source>
        <dbReference type="Proteomes" id="UP001642260"/>
    </source>
</evidence>
<sequence length="175" mass="20037">MAKNSQSSSKSQEKKKGNRVCEKIFRAVTSPVRTVRRISTKPSPNHHHHHQAEAVRVKLSETAKPITTSEPKKTLITRVETTLKTDERFTDYIKKAKLKIRAMTRNDDVSDASETETRDHHHHHHQHVPISRVPRESSSGRSSDRFSEYINKAKMKLRSSSTVVRANTTHGSFKH</sequence>
<feature type="region of interest" description="Disordered" evidence="1">
    <location>
        <begin position="32"/>
        <end position="53"/>
    </location>
</feature>
<dbReference type="PANTHER" id="PTHR36746:SF3">
    <property type="entry name" value="DUF4005 DOMAIN-CONTAINING PROTEIN"/>
    <property type="match status" value="1"/>
</dbReference>
<feature type="region of interest" description="Disordered" evidence="1">
    <location>
        <begin position="1"/>
        <end position="20"/>
    </location>
</feature>
<accession>A0ABC8JBX0</accession>
<protein>
    <submittedName>
        <fullName evidence="2">Uncharacterized protein</fullName>
    </submittedName>
</protein>
<reference evidence="2 3" key="1">
    <citation type="submission" date="2022-03" db="EMBL/GenBank/DDBJ databases">
        <authorList>
            <person name="Macdonald S."/>
            <person name="Ahmed S."/>
            <person name="Newling K."/>
        </authorList>
    </citation>
    <scope>NUCLEOTIDE SEQUENCE [LARGE SCALE GENOMIC DNA]</scope>
</reference>
<feature type="region of interest" description="Disordered" evidence="1">
    <location>
        <begin position="107"/>
        <end position="143"/>
    </location>
</feature>
<feature type="compositionally biased region" description="Low complexity" evidence="1">
    <location>
        <begin position="1"/>
        <end position="10"/>
    </location>
</feature>
<feature type="compositionally biased region" description="Basic and acidic residues" evidence="1">
    <location>
        <begin position="11"/>
        <end position="20"/>
    </location>
</feature>
<proteinExistence type="predicted"/>
<dbReference type="Proteomes" id="UP001642260">
    <property type="component" value="Unassembled WGS sequence"/>
</dbReference>
<organism evidence="2 3">
    <name type="scientific">Eruca vesicaria subsp. sativa</name>
    <name type="common">Garden rocket</name>
    <name type="synonym">Eruca sativa</name>
    <dbReference type="NCBI Taxonomy" id="29727"/>
    <lineage>
        <taxon>Eukaryota</taxon>
        <taxon>Viridiplantae</taxon>
        <taxon>Streptophyta</taxon>
        <taxon>Embryophyta</taxon>
        <taxon>Tracheophyta</taxon>
        <taxon>Spermatophyta</taxon>
        <taxon>Magnoliopsida</taxon>
        <taxon>eudicotyledons</taxon>
        <taxon>Gunneridae</taxon>
        <taxon>Pentapetalae</taxon>
        <taxon>rosids</taxon>
        <taxon>malvids</taxon>
        <taxon>Brassicales</taxon>
        <taxon>Brassicaceae</taxon>
        <taxon>Brassiceae</taxon>
        <taxon>Eruca</taxon>
    </lineage>
</organism>
<dbReference type="PANTHER" id="PTHR36746">
    <property type="entry name" value="BNAC04G51760D PROTEIN"/>
    <property type="match status" value="1"/>
</dbReference>
<name>A0ABC8JBX0_ERUVS</name>
<comment type="caution">
    <text evidence="2">The sequence shown here is derived from an EMBL/GenBank/DDBJ whole genome shotgun (WGS) entry which is preliminary data.</text>
</comment>
<evidence type="ECO:0000256" key="1">
    <source>
        <dbReference type="SAM" id="MobiDB-lite"/>
    </source>
</evidence>
<evidence type="ECO:0000313" key="2">
    <source>
        <dbReference type="EMBL" id="CAH8320730.1"/>
    </source>
</evidence>
<dbReference type="AlphaFoldDB" id="A0ABC8JBX0"/>
<dbReference type="EMBL" id="CAKOAT010094043">
    <property type="protein sequence ID" value="CAH8320730.1"/>
    <property type="molecule type" value="Genomic_DNA"/>
</dbReference>